<feature type="compositionally biased region" description="Basic residues" evidence="1">
    <location>
        <begin position="29"/>
        <end position="44"/>
    </location>
</feature>
<dbReference type="EMBL" id="JAIGNO010000006">
    <property type="protein sequence ID" value="MBX7482967.1"/>
    <property type="molecule type" value="Genomic_DNA"/>
</dbReference>
<evidence type="ECO:0000313" key="3">
    <source>
        <dbReference type="Proteomes" id="UP000755104"/>
    </source>
</evidence>
<name>A0ABS7JDB1_9SPHN</name>
<keyword evidence="3" id="KW-1185">Reference proteome</keyword>
<comment type="caution">
    <text evidence="2">The sequence shown here is derived from an EMBL/GenBank/DDBJ whole genome shotgun (WGS) entry which is preliminary data.</text>
</comment>
<evidence type="ECO:0000313" key="2">
    <source>
        <dbReference type="EMBL" id="MBX7482967.1"/>
    </source>
</evidence>
<organism evidence="2 3">
    <name type="scientific">Qipengyuania qiaonensis</name>
    <dbReference type="NCBI Taxonomy" id="2867240"/>
    <lineage>
        <taxon>Bacteria</taxon>
        <taxon>Pseudomonadati</taxon>
        <taxon>Pseudomonadota</taxon>
        <taxon>Alphaproteobacteria</taxon>
        <taxon>Sphingomonadales</taxon>
        <taxon>Erythrobacteraceae</taxon>
        <taxon>Qipengyuania</taxon>
    </lineage>
</organism>
<feature type="region of interest" description="Disordered" evidence="1">
    <location>
        <begin position="25"/>
        <end position="55"/>
    </location>
</feature>
<dbReference type="RefSeq" id="WP_221558229.1">
    <property type="nucleotide sequence ID" value="NZ_JAIGNO010000006.1"/>
</dbReference>
<dbReference type="Proteomes" id="UP000755104">
    <property type="component" value="Unassembled WGS sequence"/>
</dbReference>
<feature type="region of interest" description="Disordered" evidence="1">
    <location>
        <begin position="101"/>
        <end position="137"/>
    </location>
</feature>
<sequence length="137" mass="15209">MPAGPMETIERSITPQLAMAMAELEKKARAPKRVRKAPARKRNRAAPAAPPPPMYDQHVKLAKLLMSYQQMMVRLGHDAVRLSFFAQPGNPPIKEVCSCDRCHPPARPPYRPAPWDPSTPQATSMGEGYSKPGIRRA</sequence>
<reference evidence="2 3" key="1">
    <citation type="submission" date="2021-08" db="EMBL/GenBank/DDBJ databases">
        <title>Comparative Genomics Analysis of the Genus Qipengyuania Reveals Extensive Genetic Diversity and Metabolic Versatility, Including the Description of Fifteen Novel Species.</title>
        <authorList>
            <person name="Liu Y."/>
        </authorList>
    </citation>
    <scope>NUCLEOTIDE SEQUENCE [LARGE SCALE GENOMIC DNA]</scope>
    <source>
        <strain evidence="2 3">6D47A</strain>
    </source>
</reference>
<protein>
    <submittedName>
        <fullName evidence="2">Uncharacterized protein</fullName>
    </submittedName>
</protein>
<accession>A0ABS7JDB1</accession>
<gene>
    <name evidence="2" type="ORF">K3174_10520</name>
</gene>
<proteinExistence type="predicted"/>
<evidence type="ECO:0000256" key="1">
    <source>
        <dbReference type="SAM" id="MobiDB-lite"/>
    </source>
</evidence>
<feature type="compositionally biased region" description="Pro residues" evidence="1">
    <location>
        <begin position="105"/>
        <end position="117"/>
    </location>
</feature>